<feature type="non-terminal residue" evidence="1">
    <location>
        <position position="1"/>
    </location>
</feature>
<reference evidence="1" key="2">
    <citation type="journal article" date="2022" name="New Phytol.">
        <title>Evolutionary transition to the ectomycorrhizal habit in the genomes of a hyperdiverse lineage of mushroom-forming fungi.</title>
        <authorList>
            <person name="Looney B."/>
            <person name="Miyauchi S."/>
            <person name="Morin E."/>
            <person name="Drula E."/>
            <person name="Courty P.E."/>
            <person name="Kohler A."/>
            <person name="Kuo A."/>
            <person name="LaButti K."/>
            <person name="Pangilinan J."/>
            <person name="Lipzen A."/>
            <person name="Riley R."/>
            <person name="Andreopoulos W."/>
            <person name="He G."/>
            <person name="Johnson J."/>
            <person name="Nolan M."/>
            <person name="Tritt A."/>
            <person name="Barry K.W."/>
            <person name="Grigoriev I.V."/>
            <person name="Nagy L.G."/>
            <person name="Hibbett D."/>
            <person name="Henrissat B."/>
            <person name="Matheny P.B."/>
            <person name="Labbe J."/>
            <person name="Martin F.M."/>
        </authorList>
    </citation>
    <scope>NUCLEOTIDE SEQUENCE</scope>
    <source>
        <strain evidence="1">FP105234-sp</strain>
    </source>
</reference>
<protein>
    <submittedName>
        <fullName evidence="1">Uncharacterized protein</fullName>
    </submittedName>
</protein>
<reference evidence="1" key="1">
    <citation type="submission" date="2021-02" db="EMBL/GenBank/DDBJ databases">
        <authorList>
            <consortium name="DOE Joint Genome Institute"/>
            <person name="Ahrendt S."/>
            <person name="Looney B.P."/>
            <person name="Miyauchi S."/>
            <person name="Morin E."/>
            <person name="Drula E."/>
            <person name="Courty P.E."/>
            <person name="Chicoki N."/>
            <person name="Fauchery L."/>
            <person name="Kohler A."/>
            <person name="Kuo A."/>
            <person name="Labutti K."/>
            <person name="Pangilinan J."/>
            <person name="Lipzen A."/>
            <person name="Riley R."/>
            <person name="Andreopoulos W."/>
            <person name="He G."/>
            <person name="Johnson J."/>
            <person name="Barry K.W."/>
            <person name="Grigoriev I.V."/>
            <person name="Nagy L."/>
            <person name="Hibbett D."/>
            <person name="Henrissat B."/>
            <person name="Matheny P.B."/>
            <person name="Labbe J."/>
            <person name="Martin F."/>
        </authorList>
    </citation>
    <scope>NUCLEOTIDE SEQUENCE</scope>
    <source>
        <strain evidence="1">FP105234-sp</strain>
    </source>
</reference>
<gene>
    <name evidence="1" type="ORF">FA95DRAFT_1540308</name>
</gene>
<dbReference type="Proteomes" id="UP000814033">
    <property type="component" value="Unassembled WGS sequence"/>
</dbReference>
<evidence type="ECO:0000313" key="2">
    <source>
        <dbReference type="Proteomes" id="UP000814033"/>
    </source>
</evidence>
<accession>A0ACB8RWA8</accession>
<sequence length="414" mass="44181">MKFVPTLPVRRKKDDVKQEPAAPTKSTTSERGGRGRGGAGRGRGAEGTRGGRGAAPSRPPPVEMTASGPFAMGPVRAGMSGYGSKPRAMATPIAPPGGDGASAALGANLTRSAAPVLKKEKDRAAKKRDVQVEDEEVYSDPDDGVEIVDMDNVRTMDWMAPESLKREKEGGKKKKLKLEEEARAEKGKAKLEPIDVDGVTPTPPVEDGADVNLANALDLSDSEDEEEMEDLIDDFAELAHDDENIAANHDRLYFFQFPEPFPTFVSKHPPPASDPPPDPAPTPDAKGKGKAPESQTKRVSFASDTKAPMDVDGDKDRPPAPIDGVIGQLEIHQSGAVQMRLANGIVMDVTAATQPSFLQQAVHVDKAAKKLHVLGEVSRRFVVTPDIDTLLTAMAAADAAVKFEDENLISMDTE</sequence>
<comment type="caution">
    <text evidence="1">The sequence shown here is derived from an EMBL/GenBank/DDBJ whole genome shotgun (WGS) entry which is preliminary data.</text>
</comment>
<dbReference type="EMBL" id="MU275892">
    <property type="protein sequence ID" value="KAI0048097.1"/>
    <property type="molecule type" value="Genomic_DNA"/>
</dbReference>
<proteinExistence type="predicted"/>
<evidence type="ECO:0000313" key="1">
    <source>
        <dbReference type="EMBL" id="KAI0048097.1"/>
    </source>
</evidence>
<name>A0ACB8RWA8_9AGAM</name>
<keyword evidence="2" id="KW-1185">Reference proteome</keyword>
<organism evidence="1 2">
    <name type="scientific">Auriscalpium vulgare</name>
    <dbReference type="NCBI Taxonomy" id="40419"/>
    <lineage>
        <taxon>Eukaryota</taxon>
        <taxon>Fungi</taxon>
        <taxon>Dikarya</taxon>
        <taxon>Basidiomycota</taxon>
        <taxon>Agaricomycotina</taxon>
        <taxon>Agaricomycetes</taxon>
        <taxon>Russulales</taxon>
        <taxon>Auriscalpiaceae</taxon>
        <taxon>Auriscalpium</taxon>
    </lineage>
</organism>